<dbReference type="PROSITE" id="PS01359">
    <property type="entry name" value="ZF_PHD_1"/>
    <property type="match status" value="1"/>
</dbReference>
<keyword evidence="2" id="KW-0863">Zinc-finger</keyword>
<feature type="compositionally biased region" description="Polar residues" evidence="4">
    <location>
        <begin position="123"/>
        <end position="134"/>
    </location>
</feature>
<dbReference type="InterPro" id="IPR001965">
    <property type="entry name" value="Znf_PHD"/>
</dbReference>
<feature type="compositionally biased region" description="Low complexity" evidence="4">
    <location>
        <begin position="668"/>
        <end position="685"/>
    </location>
</feature>
<dbReference type="InterPro" id="IPR019787">
    <property type="entry name" value="Znf_PHD-finger"/>
</dbReference>
<evidence type="ECO:0000313" key="6">
    <source>
        <dbReference type="EMBL" id="KAJ1915089.1"/>
    </source>
</evidence>
<evidence type="ECO:0000259" key="5">
    <source>
        <dbReference type="SMART" id="SM00249"/>
    </source>
</evidence>
<feature type="compositionally biased region" description="Basic and acidic residues" evidence="4">
    <location>
        <begin position="443"/>
        <end position="478"/>
    </location>
</feature>
<gene>
    <name evidence="6" type="ORF">IWQ60_008569</name>
</gene>
<dbReference type="InterPro" id="IPR019786">
    <property type="entry name" value="Zinc_finger_PHD-type_CS"/>
</dbReference>
<protein>
    <recommendedName>
        <fullName evidence="5">Zinc finger PHD-type domain-containing protein</fullName>
    </recommendedName>
</protein>
<feature type="domain" description="Zinc finger PHD-type" evidence="5">
    <location>
        <begin position="549"/>
        <end position="605"/>
    </location>
</feature>
<accession>A0A9W8DR22</accession>
<feature type="region of interest" description="Disordered" evidence="4">
    <location>
        <begin position="271"/>
        <end position="328"/>
    </location>
</feature>
<dbReference type="InterPro" id="IPR028938">
    <property type="entry name" value="Rsf1-like"/>
</dbReference>
<comment type="caution">
    <text evidence="6">The sequence shown here is derived from an EMBL/GenBank/DDBJ whole genome shotgun (WGS) entry which is preliminary data.</text>
</comment>
<sequence length="713" mass="80026">MDSAGPAPPQAQLARLRGLRAFAATSQFLHIFHQAFDLADFDVTQFERELLASPQSEYTRALLVKMLRVLTQNRFITDTNWTQSLVRQYERRGMPAGHLYRELPPVATAANKPVDGVLGSETPARTESPLTSLPDSPAPSAMGFPGSPTPSGSSKTTHIPVLPNTASGAATPVVAHLAMTPTGPTHTPLSAPSRLPARPRIHYFPFHEWSIVDRVYAFHHISEWFMEHPERLRLKIRHEEDCLEWRVLPIGTDSRRCTYWLFDDNRLYREYPPKPTPPATQKTPKKGTPTRAHKTPTKAPTPSRQSARTRRREAVQEPAVEERGEDTLPELKEHSRSEIDWEARDTELYGRWEVLCYDQKTWTNCHQLITKYRSAAERQLMERLNGEIIPQILNGYEEEERRHQMAEAVARRKRSSRIQIREAVRQSEAYGRESATPPPPEPVRTEPRVPVKSEAERKEEEREALRRSRELRLLERQSRPLTPRSKRVKSDAPTPQSTIGATAMFAAPITPRTSTKVTPGKKRGRPRKQVMISLGNGEEVAEQGDWTFRCACGVQGQNLNDGKPMVACERCDIWQHIACINRADRQAGRPKRDWDHEDFVCQSCCQKRRAIPTLDSSATQVLPAEPPIEAPHIATPVNEPSSPAAQATQDIPSPTYRSHQPSSTLGLSTPPASAQSPVAAALADAMDNKLLPTDSHMENGIIPPSPTHPPTPH</sequence>
<feature type="region of interest" description="Disordered" evidence="4">
    <location>
        <begin position="408"/>
        <end position="497"/>
    </location>
</feature>
<dbReference type="GO" id="GO:0008270">
    <property type="term" value="F:zinc ion binding"/>
    <property type="evidence" value="ECO:0007669"/>
    <property type="project" value="UniProtKB-KW"/>
</dbReference>
<dbReference type="Pfam" id="PF00628">
    <property type="entry name" value="PHD"/>
    <property type="match status" value="1"/>
</dbReference>
<feature type="compositionally biased region" description="Low complexity" evidence="4">
    <location>
        <begin position="143"/>
        <end position="157"/>
    </location>
</feature>
<evidence type="ECO:0000256" key="1">
    <source>
        <dbReference type="ARBA" id="ARBA00022723"/>
    </source>
</evidence>
<keyword evidence="3" id="KW-0862">Zinc</keyword>
<dbReference type="EMBL" id="JANBPT010000649">
    <property type="protein sequence ID" value="KAJ1915089.1"/>
    <property type="molecule type" value="Genomic_DNA"/>
</dbReference>
<dbReference type="OrthoDB" id="303107at2759"/>
<dbReference type="PANTHER" id="PTHR14296:SF3">
    <property type="entry name" value="DIKAR, ISOFORM F"/>
    <property type="match status" value="1"/>
</dbReference>
<dbReference type="GO" id="GO:0031213">
    <property type="term" value="C:RSF complex"/>
    <property type="evidence" value="ECO:0007669"/>
    <property type="project" value="InterPro"/>
</dbReference>
<name>A0A9W8DR22_9FUNG</name>
<dbReference type="PANTHER" id="PTHR14296">
    <property type="entry name" value="REMODELING AND SPACING FACTOR 1"/>
    <property type="match status" value="1"/>
</dbReference>
<dbReference type="SUPFAM" id="SSF57903">
    <property type="entry name" value="FYVE/PHD zinc finger"/>
    <property type="match status" value="1"/>
</dbReference>
<reference evidence="6" key="1">
    <citation type="submission" date="2022-07" db="EMBL/GenBank/DDBJ databases">
        <title>Phylogenomic reconstructions and comparative analyses of Kickxellomycotina fungi.</title>
        <authorList>
            <person name="Reynolds N.K."/>
            <person name="Stajich J.E."/>
            <person name="Barry K."/>
            <person name="Grigoriev I.V."/>
            <person name="Crous P."/>
            <person name="Smith M.E."/>
        </authorList>
    </citation>
    <scope>NUCLEOTIDE SEQUENCE</scope>
    <source>
        <strain evidence="6">RSA 861</strain>
    </source>
</reference>
<proteinExistence type="predicted"/>
<organism evidence="6 7">
    <name type="scientific">Tieghemiomyces parasiticus</name>
    <dbReference type="NCBI Taxonomy" id="78921"/>
    <lineage>
        <taxon>Eukaryota</taxon>
        <taxon>Fungi</taxon>
        <taxon>Fungi incertae sedis</taxon>
        <taxon>Zoopagomycota</taxon>
        <taxon>Kickxellomycotina</taxon>
        <taxon>Dimargaritomycetes</taxon>
        <taxon>Dimargaritales</taxon>
        <taxon>Dimargaritaceae</taxon>
        <taxon>Tieghemiomyces</taxon>
    </lineage>
</organism>
<dbReference type="Proteomes" id="UP001150569">
    <property type="component" value="Unassembled WGS sequence"/>
</dbReference>
<dbReference type="InterPro" id="IPR013083">
    <property type="entry name" value="Znf_RING/FYVE/PHD"/>
</dbReference>
<dbReference type="InterPro" id="IPR011011">
    <property type="entry name" value="Znf_FYVE_PHD"/>
</dbReference>
<dbReference type="SMART" id="SM00249">
    <property type="entry name" value="PHD"/>
    <property type="match status" value="1"/>
</dbReference>
<evidence type="ECO:0000256" key="3">
    <source>
        <dbReference type="ARBA" id="ARBA00022833"/>
    </source>
</evidence>
<keyword evidence="7" id="KW-1185">Reference proteome</keyword>
<feature type="compositionally biased region" description="Polar residues" evidence="4">
    <location>
        <begin position="638"/>
        <end position="667"/>
    </location>
</feature>
<feature type="region of interest" description="Disordered" evidence="4">
    <location>
        <begin position="111"/>
        <end position="163"/>
    </location>
</feature>
<dbReference type="Gene3D" id="3.30.40.10">
    <property type="entry name" value="Zinc/RING finger domain, C3HC4 (zinc finger)"/>
    <property type="match status" value="1"/>
</dbReference>
<feature type="region of interest" description="Disordered" evidence="4">
    <location>
        <begin position="630"/>
        <end position="713"/>
    </location>
</feature>
<dbReference type="GO" id="GO:0006355">
    <property type="term" value="P:regulation of DNA-templated transcription"/>
    <property type="evidence" value="ECO:0007669"/>
    <property type="project" value="InterPro"/>
</dbReference>
<dbReference type="AlphaFoldDB" id="A0A9W8DR22"/>
<feature type="compositionally biased region" description="Low complexity" evidence="4">
    <location>
        <begin position="279"/>
        <end position="290"/>
    </location>
</feature>
<evidence type="ECO:0000256" key="2">
    <source>
        <dbReference type="ARBA" id="ARBA00022771"/>
    </source>
</evidence>
<feature type="compositionally biased region" description="Basic and acidic residues" evidence="4">
    <location>
        <begin position="312"/>
        <end position="328"/>
    </location>
</feature>
<keyword evidence="1" id="KW-0479">Metal-binding</keyword>
<evidence type="ECO:0000313" key="7">
    <source>
        <dbReference type="Proteomes" id="UP001150569"/>
    </source>
</evidence>
<evidence type="ECO:0000256" key="4">
    <source>
        <dbReference type="SAM" id="MobiDB-lite"/>
    </source>
</evidence>
<feature type="compositionally biased region" description="Pro residues" evidence="4">
    <location>
        <begin position="703"/>
        <end position="713"/>
    </location>
</feature>